<keyword evidence="13" id="KW-1185">Reference proteome</keyword>
<evidence type="ECO:0000256" key="6">
    <source>
        <dbReference type="ARBA" id="ARBA00023125"/>
    </source>
</evidence>
<dbReference type="SMART" id="SM00448">
    <property type="entry name" value="REC"/>
    <property type="match status" value="1"/>
</dbReference>
<evidence type="ECO:0000256" key="9">
    <source>
        <dbReference type="PIRNR" id="PIRNR006171"/>
    </source>
</evidence>
<evidence type="ECO:0000256" key="8">
    <source>
        <dbReference type="ARBA" id="ARBA00023163"/>
    </source>
</evidence>
<evidence type="ECO:0000256" key="5">
    <source>
        <dbReference type="ARBA" id="ARBA00023015"/>
    </source>
</evidence>
<feature type="modified residue" description="4-aspartylphosphate" evidence="10">
    <location>
        <position position="56"/>
    </location>
</feature>
<evidence type="ECO:0000256" key="7">
    <source>
        <dbReference type="ARBA" id="ARBA00023159"/>
    </source>
</evidence>
<comment type="caution">
    <text evidence="12">The sequence shown here is derived from an EMBL/GenBank/DDBJ whole genome shotgun (WGS) entry which is preliminary data.</text>
</comment>
<dbReference type="Pfam" id="PF00072">
    <property type="entry name" value="Response_reg"/>
    <property type="match status" value="1"/>
</dbReference>
<keyword evidence="4 9" id="KW-0902">Two-component regulatory system</keyword>
<dbReference type="GO" id="GO:0000156">
    <property type="term" value="F:phosphorelay response regulator activity"/>
    <property type="evidence" value="ECO:0007669"/>
    <property type="project" value="TreeGrafter"/>
</dbReference>
<dbReference type="OrthoDB" id="7187989at2"/>
<dbReference type="InterPro" id="IPR024187">
    <property type="entry name" value="Sig_transdc_resp-reg_cit/mal"/>
</dbReference>
<proteinExistence type="predicted"/>
<dbReference type="Pfam" id="PF09339">
    <property type="entry name" value="HTH_IclR"/>
    <property type="match status" value="1"/>
</dbReference>
<keyword evidence="3 10" id="KW-0597">Phosphoprotein</keyword>
<dbReference type="InterPro" id="IPR011006">
    <property type="entry name" value="CheY-like_superfamily"/>
</dbReference>
<dbReference type="GO" id="GO:0003700">
    <property type="term" value="F:DNA-binding transcription factor activity"/>
    <property type="evidence" value="ECO:0007669"/>
    <property type="project" value="InterPro"/>
</dbReference>
<dbReference type="InterPro" id="IPR036388">
    <property type="entry name" value="WH-like_DNA-bd_sf"/>
</dbReference>
<dbReference type="PANTHER" id="PTHR45526">
    <property type="entry name" value="TRANSCRIPTIONAL REGULATORY PROTEIN DPIA"/>
    <property type="match status" value="1"/>
</dbReference>
<evidence type="ECO:0000313" key="13">
    <source>
        <dbReference type="Proteomes" id="UP000291483"/>
    </source>
</evidence>
<evidence type="ECO:0000256" key="3">
    <source>
        <dbReference type="ARBA" id="ARBA00022553"/>
    </source>
</evidence>
<name>A0A4Q8AP07_9MICO</name>
<dbReference type="InterPro" id="IPR001789">
    <property type="entry name" value="Sig_transdc_resp-reg_receiver"/>
</dbReference>
<keyword evidence="6 9" id="KW-0238">DNA-binding</keyword>
<dbReference type="PIRSF" id="PIRSF006171">
    <property type="entry name" value="RR_citrat_malat"/>
    <property type="match status" value="1"/>
</dbReference>
<keyword evidence="8 9" id="KW-0804">Transcription</keyword>
<dbReference type="GO" id="GO:0005737">
    <property type="term" value="C:cytoplasm"/>
    <property type="evidence" value="ECO:0007669"/>
    <property type="project" value="UniProtKB-SubCell"/>
</dbReference>
<dbReference type="GO" id="GO:0003677">
    <property type="term" value="F:DNA binding"/>
    <property type="evidence" value="ECO:0007669"/>
    <property type="project" value="UniProtKB-KW"/>
</dbReference>
<dbReference type="InterPro" id="IPR005471">
    <property type="entry name" value="Tscrpt_reg_IclR_N"/>
</dbReference>
<dbReference type="PROSITE" id="PS50110">
    <property type="entry name" value="RESPONSE_REGULATORY"/>
    <property type="match status" value="1"/>
</dbReference>
<gene>
    <name evidence="12" type="ORF">EV379_2073</name>
</gene>
<dbReference type="SUPFAM" id="SSF46785">
    <property type="entry name" value="Winged helix' DNA-binding domain"/>
    <property type="match status" value="1"/>
</dbReference>
<dbReference type="InterPro" id="IPR051271">
    <property type="entry name" value="2C-system_Tx_regulators"/>
</dbReference>
<keyword evidence="2 9" id="KW-0963">Cytoplasm</keyword>
<evidence type="ECO:0000256" key="2">
    <source>
        <dbReference type="ARBA" id="ARBA00022490"/>
    </source>
</evidence>
<keyword evidence="5 9" id="KW-0805">Transcription regulation</keyword>
<dbReference type="RefSeq" id="WP_130506047.1">
    <property type="nucleotide sequence ID" value="NZ_SHLC01000001.1"/>
</dbReference>
<organism evidence="12 13">
    <name type="scientific">Microterricola gilva</name>
    <dbReference type="NCBI Taxonomy" id="393267"/>
    <lineage>
        <taxon>Bacteria</taxon>
        <taxon>Bacillati</taxon>
        <taxon>Actinomycetota</taxon>
        <taxon>Actinomycetes</taxon>
        <taxon>Micrococcales</taxon>
        <taxon>Microbacteriaceae</taxon>
        <taxon>Microterricola</taxon>
    </lineage>
</organism>
<evidence type="ECO:0000259" key="11">
    <source>
        <dbReference type="PROSITE" id="PS50110"/>
    </source>
</evidence>
<keyword evidence="7 9" id="KW-0010">Activator</keyword>
<dbReference type="PANTHER" id="PTHR45526:SF1">
    <property type="entry name" value="TRANSCRIPTIONAL REGULATORY PROTEIN DCUR-RELATED"/>
    <property type="match status" value="1"/>
</dbReference>
<dbReference type="SUPFAM" id="SSF52172">
    <property type="entry name" value="CheY-like"/>
    <property type="match status" value="1"/>
</dbReference>
<dbReference type="Gene3D" id="3.40.50.2300">
    <property type="match status" value="1"/>
</dbReference>
<sequence length="234" mass="25284">MSVLSAIVVDDDFAVAQVNRRFIEAHRGFQVLAEAHTGEAALSVIERLKPALILLDIYMPDLSGIEVLRRLRAAGNDVEVIAVTAARDLDTIRQARQLGVRHYLVKPFTGASLNERLEEVWRGAQTLAADSSIELDQRAVDRMLGSPATGGIRLPLPPKGLSAASLARVSAAIARSAGDVSASEIAETLGMSRVSARRYLEHLVDLGDLAVEPRYGTAGRPANRYRRRDPAAAE</sequence>
<evidence type="ECO:0000256" key="1">
    <source>
        <dbReference type="ARBA" id="ARBA00004496"/>
    </source>
</evidence>
<protein>
    <recommendedName>
        <fullName evidence="9">Transcriptional regulatory protein</fullName>
    </recommendedName>
</protein>
<dbReference type="Gene3D" id="1.10.10.10">
    <property type="entry name" value="Winged helix-like DNA-binding domain superfamily/Winged helix DNA-binding domain"/>
    <property type="match status" value="1"/>
</dbReference>
<evidence type="ECO:0000313" key="12">
    <source>
        <dbReference type="EMBL" id="RZU65735.1"/>
    </source>
</evidence>
<reference evidence="12 13" key="1">
    <citation type="submission" date="2019-02" db="EMBL/GenBank/DDBJ databases">
        <title>Sequencing the genomes of 1000 actinobacteria strains.</title>
        <authorList>
            <person name="Klenk H.-P."/>
        </authorList>
    </citation>
    <scope>NUCLEOTIDE SEQUENCE [LARGE SCALE GENOMIC DNA]</scope>
    <source>
        <strain evidence="12 13">DSM 18319</strain>
    </source>
</reference>
<dbReference type="AlphaFoldDB" id="A0A4Q8AP07"/>
<evidence type="ECO:0000256" key="4">
    <source>
        <dbReference type="ARBA" id="ARBA00023012"/>
    </source>
</evidence>
<dbReference type="InterPro" id="IPR036390">
    <property type="entry name" value="WH_DNA-bd_sf"/>
</dbReference>
<evidence type="ECO:0000256" key="10">
    <source>
        <dbReference type="PROSITE-ProRule" id="PRU00169"/>
    </source>
</evidence>
<dbReference type="EMBL" id="SHLC01000001">
    <property type="protein sequence ID" value="RZU65735.1"/>
    <property type="molecule type" value="Genomic_DNA"/>
</dbReference>
<comment type="subcellular location">
    <subcellularLocation>
        <location evidence="1 9">Cytoplasm</location>
    </subcellularLocation>
</comment>
<accession>A0A4Q8AP07</accession>
<dbReference type="Proteomes" id="UP000291483">
    <property type="component" value="Unassembled WGS sequence"/>
</dbReference>
<feature type="domain" description="Response regulatory" evidence="11">
    <location>
        <begin position="5"/>
        <end position="121"/>
    </location>
</feature>